<dbReference type="InterPro" id="IPR036397">
    <property type="entry name" value="RNaseH_sf"/>
</dbReference>
<dbReference type="InterPro" id="IPR026960">
    <property type="entry name" value="RVT-Znf"/>
</dbReference>
<dbReference type="CDD" id="cd06222">
    <property type="entry name" value="RNase_H_like"/>
    <property type="match status" value="1"/>
</dbReference>
<evidence type="ECO:0000259" key="1">
    <source>
        <dbReference type="Pfam" id="PF13456"/>
    </source>
</evidence>
<dbReference type="OrthoDB" id="783377at2759"/>
<dbReference type="InterPro" id="IPR002156">
    <property type="entry name" value="RNaseH_domain"/>
</dbReference>
<dbReference type="InterPro" id="IPR012337">
    <property type="entry name" value="RNaseH-like_sf"/>
</dbReference>
<evidence type="ECO:0008006" key="5">
    <source>
        <dbReference type="Google" id="ProtNLM"/>
    </source>
</evidence>
<dbReference type="PANTHER" id="PTHR33116:SF86">
    <property type="entry name" value="REVERSE TRANSCRIPTASE DOMAIN-CONTAINING PROTEIN"/>
    <property type="match status" value="1"/>
</dbReference>
<evidence type="ECO:0000313" key="3">
    <source>
        <dbReference type="EMBL" id="KAJ1685322.1"/>
    </source>
</evidence>
<keyword evidence="4" id="KW-1185">Reference proteome</keyword>
<gene>
    <name evidence="3" type="ORF">LUZ63_016712</name>
</gene>
<feature type="domain" description="RNase H type-1" evidence="1">
    <location>
        <begin position="479"/>
        <end position="585"/>
    </location>
</feature>
<name>A0A9Q0C1D6_9POAL</name>
<dbReference type="SUPFAM" id="SSF53098">
    <property type="entry name" value="Ribonuclease H-like"/>
    <property type="match status" value="1"/>
</dbReference>
<sequence length="690" mass="77800">MKLESQPSDFRLPSHKIRWSPLWVGMAIKPDGPTARLNPSGPELCLPGPTCNRPVQARPAPPLSISMYADDLMIMGKVSSMEVHHILSTIRSFEAVSGQRINPEKTKLWFSAVTPTNRRQEILNIFGGSQALTDETYLGLPVHPASLKTCQGLLSKFTSKLATWKMTSLSMPVVWSIGDGNTCPAVGEPWFEGWKDFNPITRLQRELKIRDLCLPTSGLWDIQKLLTMLNMSSALHILSNPQKIPTTTGQPDRLVWIPERSGTFSVKSAYKTIQLSRQQTTPAQPHPVDFFWKNISLKPKIKLFLWKLCAKALPTCSRLAARIRSIDPIFQRCRVSEETDYYVFFGCNISRATWFASPLQIRSDLIEETVPAFLFRLSNSLPQSDFSYACALMWAIWEERNRWVFDKKSATPEQIMQKTKSQLGTQVGSAHSFSISSHEMGPTPSRTPLPTINNEQLYIYIDGAWNLDRGGWGCCIMKGLHLISFACGGMASSCPFHAEATALFRAILEIKEVLLQRQMEFTQINFLSDCLVLVNTVNKRDFNNAGPDWRVDRLFFYIWDQMETLHCCNLAHIAREDNEVAHGLAYNGRALVQETRAVQPNHLLKTKLTIYYSFALSFLTAENILCYSTNPSDSSSNLYRYSSPVKATQANILNVMWKFNELQSHSSSSLCSTFSLSSSCHQSPPLTATK</sequence>
<evidence type="ECO:0000259" key="2">
    <source>
        <dbReference type="Pfam" id="PF13966"/>
    </source>
</evidence>
<dbReference type="PANTHER" id="PTHR33116">
    <property type="entry name" value="REVERSE TRANSCRIPTASE ZINC-BINDING DOMAIN-CONTAINING PROTEIN-RELATED-RELATED"/>
    <property type="match status" value="1"/>
</dbReference>
<evidence type="ECO:0000313" key="4">
    <source>
        <dbReference type="Proteomes" id="UP001151287"/>
    </source>
</evidence>
<proteinExistence type="predicted"/>
<reference evidence="3" key="1">
    <citation type="journal article" date="2022" name="Cell">
        <title>Repeat-based holocentromeres influence genome architecture and karyotype evolution.</title>
        <authorList>
            <person name="Hofstatter P.G."/>
            <person name="Thangavel G."/>
            <person name="Lux T."/>
            <person name="Neumann P."/>
            <person name="Vondrak T."/>
            <person name="Novak P."/>
            <person name="Zhang M."/>
            <person name="Costa L."/>
            <person name="Castellani M."/>
            <person name="Scott A."/>
            <person name="Toegelov H."/>
            <person name="Fuchs J."/>
            <person name="Mata-Sucre Y."/>
            <person name="Dias Y."/>
            <person name="Vanzela A.L.L."/>
            <person name="Huettel B."/>
            <person name="Almeida C.C.S."/>
            <person name="Simkova H."/>
            <person name="Souza G."/>
            <person name="Pedrosa-Harand A."/>
            <person name="Macas J."/>
            <person name="Mayer K.F.X."/>
            <person name="Houben A."/>
            <person name="Marques A."/>
        </authorList>
    </citation>
    <scope>NUCLEOTIDE SEQUENCE</scope>
    <source>
        <strain evidence="3">RhyBre1mFocal</strain>
    </source>
</reference>
<dbReference type="AlphaFoldDB" id="A0A9Q0C1D6"/>
<dbReference type="Gene3D" id="3.30.420.10">
    <property type="entry name" value="Ribonuclease H-like superfamily/Ribonuclease H"/>
    <property type="match status" value="1"/>
</dbReference>
<protein>
    <recommendedName>
        <fullName evidence="5">RNase H type-1 domain-containing protein</fullName>
    </recommendedName>
</protein>
<accession>A0A9Q0C1D6</accession>
<dbReference type="Pfam" id="PF13966">
    <property type="entry name" value="zf-RVT"/>
    <property type="match status" value="1"/>
</dbReference>
<dbReference type="Pfam" id="PF13456">
    <property type="entry name" value="RVT_3"/>
    <property type="match status" value="1"/>
</dbReference>
<comment type="caution">
    <text evidence="3">The sequence shown here is derived from an EMBL/GenBank/DDBJ whole genome shotgun (WGS) entry which is preliminary data.</text>
</comment>
<dbReference type="EMBL" id="JAMQYH010000005">
    <property type="protein sequence ID" value="KAJ1685322.1"/>
    <property type="molecule type" value="Genomic_DNA"/>
</dbReference>
<feature type="domain" description="Reverse transcriptase zinc-binding" evidence="2">
    <location>
        <begin position="264"/>
        <end position="354"/>
    </location>
</feature>
<dbReference type="InterPro" id="IPR044730">
    <property type="entry name" value="RNase_H-like_dom_plant"/>
</dbReference>
<dbReference type="GO" id="GO:0003676">
    <property type="term" value="F:nucleic acid binding"/>
    <property type="evidence" value="ECO:0007669"/>
    <property type="project" value="InterPro"/>
</dbReference>
<organism evidence="3 4">
    <name type="scientific">Rhynchospora breviuscula</name>
    <dbReference type="NCBI Taxonomy" id="2022672"/>
    <lineage>
        <taxon>Eukaryota</taxon>
        <taxon>Viridiplantae</taxon>
        <taxon>Streptophyta</taxon>
        <taxon>Embryophyta</taxon>
        <taxon>Tracheophyta</taxon>
        <taxon>Spermatophyta</taxon>
        <taxon>Magnoliopsida</taxon>
        <taxon>Liliopsida</taxon>
        <taxon>Poales</taxon>
        <taxon>Cyperaceae</taxon>
        <taxon>Cyperoideae</taxon>
        <taxon>Rhynchosporeae</taxon>
        <taxon>Rhynchospora</taxon>
    </lineage>
</organism>
<dbReference type="Proteomes" id="UP001151287">
    <property type="component" value="Unassembled WGS sequence"/>
</dbReference>
<dbReference type="GO" id="GO:0004523">
    <property type="term" value="F:RNA-DNA hybrid ribonuclease activity"/>
    <property type="evidence" value="ECO:0007669"/>
    <property type="project" value="InterPro"/>
</dbReference>